<evidence type="ECO:0000313" key="1">
    <source>
        <dbReference type="EMBL" id="WFP08627.1"/>
    </source>
</evidence>
<keyword evidence="2" id="KW-1185">Reference proteome</keyword>
<proteinExistence type="predicted"/>
<sequence length="71" mass="7417">MSWLTLVIASVAVIAIAAVLLRHPGVVLYDWLAARRTARKVARTAAAQSAVALPRAPAHAAKHVEPAPSVS</sequence>
<evidence type="ECO:0000313" key="2">
    <source>
        <dbReference type="Proteomes" id="UP001214170"/>
    </source>
</evidence>
<reference evidence="1 2" key="1">
    <citation type="submission" date="2023-03" db="EMBL/GenBank/DDBJ databases">
        <title>Achromobacter spanius LIG8.</title>
        <authorList>
            <person name="Shrestha S."/>
        </authorList>
    </citation>
    <scope>NUCLEOTIDE SEQUENCE [LARGE SCALE GENOMIC DNA]</scope>
    <source>
        <strain evidence="1 2">LIG8</strain>
    </source>
</reference>
<protein>
    <submittedName>
        <fullName evidence="1">Uncharacterized protein</fullName>
    </submittedName>
</protein>
<dbReference type="EMBL" id="CP121261">
    <property type="protein sequence ID" value="WFP08627.1"/>
    <property type="molecule type" value="Genomic_DNA"/>
</dbReference>
<gene>
    <name evidence="1" type="ORF">P8T11_01760</name>
</gene>
<dbReference type="RefSeq" id="WP_268078616.1">
    <property type="nucleotide sequence ID" value="NZ_CP106885.1"/>
</dbReference>
<organism evidence="1 2">
    <name type="scientific">Achromobacter spanius</name>
    <dbReference type="NCBI Taxonomy" id="217203"/>
    <lineage>
        <taxon>Bacteria</taxon>
        <taxon>Pseudomonadati</taxon>
        <taxon>Pseudomonadota</taxon>
        <taxon>Betaproteobacteria</taxon>
        <taxon>Burkholderiales</taxon>
        <taxon>Alcaligenaceae</taxon>
        <taxon>Achromobacter</taxon>
    </lineage>
</organism>
<accession>A0ABY8GV41</accession>
<name>A0ABY8GV41_9BURK</name>
<dbReference type="Proteomes" id="UP001214170">
    <property type="component" value="Chromosome"/>
</dbReference>